<name>G0UKZ1_TRYCI</name>
<dbReference type="EMBL" id="HE575317">
    <property type="protein sequence ID" value="CCC90046.1"/>
    <property type="molecule type" value="Genomic_DNA"/>
</dbReference>
<keyword evidence="1" id="KW-0472">Membrane</keyword>
<proteinExistence type="predicted"/>
<sequence length="103" mass="11952">MTKWQEICNKTQLAPRLRAGKAEEPQTTIVSKGKVVETQAPGRRILHRGQIFSYRYQKEKLSRYALRTLFSHAAINAYIHLLVCVFIYSVMTAMKPREETEPK</sequence>
<keyword evidence="1" id="KW-0812">Transmembrane</keyword>
<evidence type="ECO:0000313" key="2">
    <source>
        <dbReference type="EMBL" id="CCC90046.1"/>
    </source>
</evidence>
<evidence type="ECO:0000256" key="1">
    <source>
        <dbReference type="SAM" id="Phobius"/>
    </source>
</evidence>
<organism evidence="2">
    <name type="scientific">Trypanosoma congolense (strain IL3000)</name>
    <dbReference type="NCBI Taxonomy" id="1068625"/>
    <lineage>
        <taxon>Eukaryota</taxon>
        <taxon>Discoba</taxon>
        <taxon>Euglenozoa</taxon>
        <taxon>Kinetoplastea</taxon>
        <taxon>Metakinetoplastina</taxon>
        <taxon>Trypanosomatida</taxon>
        <taxon>Trypanosomatidae</taxon>
        <taxon>Trypanosoma</taxon>
        <taxon>Nannomonas</taxon>
    </lineage>
</organism>
<reference evidence="2" key="1">
    <citation type="journal article" date="2012" name="Proc. Natl. Acad. Sci. U.S.A.">
        <title>Antigenic diversity is generated by distinct evolutionary mechanisms in African trypanosome species.</title>
        <authorList>
            <person name="Jackson A.P."/>
            <person name="Berry A."/>
            <person name="Aslett M."/>
            <person name="Allison H.C."/>
            <person name="Burton P."/>
            <person name="Vavrova-Anderson J."/>
            <person name="Brown R."/>
            <person name="Browne H."/>
            <person name="Corton N."/>
            <person name="Hauser H."/>
            <person name="Gamble J."/>
            <person name="Gilderthorp R."/>
            <person name="Marcello L."/>
            <person name="McQuillan J."/>
            <person name="Otto T.D."/>
            <person name="Quail M.A."/>
            <person name="Sanders M.J."/>
            <person name="van Tonder A."/>
            <person name="Ginger M.L."/>
            <person name="Field M.C."/>
            <person name="Barry J.D."/>
            <person name="Hertz-Fowler C."/>
            <person name="Berriman M."/>
        </authorList>
    </citation>
    <scope>NUCLEOTIDE SEQUENCE</scope>
    <source>
        <strain evidence="2">IL3000</strain>
    </source>
</reference>
<protein>
    <submittedName>
        <fullName evidence="2">Uncharacterized protein</fullName>
    </submittedName>
</protein>
<feature type="transmembrane region" description="Helical" evidence="1">
    <location>
        <begin position="64"/>
        <end position="88"/>
    </location>
</feature>
<dbReference type="AlphaFoldDB" id="G0UKZ1"/>
<keyword evidence="1" id="KW-1133">Transmembrane helix</keyword>
<accession>G0UKZ1</accession>
<gene>
    <name evidence="2" type="ORF">TCIL3000_4_1310</name>
</gene>